<sequence length="343" mass="34938">MKLHRSATRTTLLAALLAPALLLAGCSGSDDDTTDDATPAAEDGGDAAGESVSIGISQIVSHPSLDAARDGFKAALADAGYDVDWDEQNAQGDQSIAASIAGTFASADLDMVLAIATPTAIAAAQAVTDIPVLFTAVTDPVGSALVESMDAPGANVTGTSDAVEVADLLELVTRIAPDAETVGIVYNAGEPNAVTQVEWAQDAADELGLTIELATADTSGAVQQAADSLDVDAFFVITDNTVVSALETLIQVAEDKQIPVIASEGDSVARGAIATIGIDYYSLGYQTGEMAVRILSGEADPATTPVEVQTELALYLNTGAAERMGVTIPDDLLAEADPENITE</sequence>
<dbReference type="CDD" id="cd06325">
    <property type="entry name" value="PBP1_ABC_unchar_transporter"/>
    <property type="match status" value="1"/>
</dbReference>
<dbReference type="RefSeq" id="WP_034247324.1">
    <property type="nucleotide sequence ID" value="NZ_BJYK01000005.1"/>
</dbReference>
<keyword evidence="3" id="KW-1185">Reference proteome</keyword>
<gene>
    <name evidence="2" type="ORF">AFE02nite_19340</name>
</gene>
<dbReference type="EMBL" id="BJYK01000005">
    <property type="protein sequence ID" value="GEN80200.1"/>
    <property type="molecule type" value="Genomic_DNA"/>
</dbReference>
<name>A0A511YYC3_9CELL</name>
<evidence type="ECO:0000313" key="3">
    <source>
        <dbReference type="Proteomes" id="UP000321484"/>
    </source>
</evidence>
<dbReference type="InterPro" id="IPR028082">
    <property type="entry name" value="Peripla_BP_I"/>
</dbReference>
<evidence type="ECO:0000313" key="2">
    <source>
        <dbReference type="EMBL" id="GEN80200.1"/>
    </source>
</evidence>
<evidence type="ECO:0008006" key="4">
    <source>
        <dbReference type="Google" id="ProtNLM"/>
    </source>
</evidence>
<dbReference type="Pfam" id="PF04392">
    <property type="entry name" value="ABC_sub_bind"/>
    <property type="match status" value="1"/>
</dbReference>
<feature type="chain" id="PRO_5039232048" description="ABC transporter substrate-binding protein" evidence="1">
    <location>
        <begin position="25"/>
        <end position="343"/>
    </location>
</feature>
<dbReference type="Proteomes" id="UP000321484">
    <property type="component" value="Unassembled WGS sequence"/>
</dbReference>
<accession>A0A511YYC3</accession>
<dbReference type="SUPFAM" id="SSF53822">
    <property type="entry name" value="Periplasmic binding protein-like I"/>
    <property type="match status" value="1"/>
</dbReference>
<reference evidence="2 3" key="1">
    <citation type="submission" date="2019-07" db="EMBL/GenBank/DDBJ databases">
        <title>Whole genome shotgun sequence of Actinotalea fermentans NBRC 105374.</title>
        <authorList>
            <person name="Hosoyama A."/>
            <person name="Uohara A."/>
            <person name="Ohji S."/>
            <person name="Ichikawa N."/>
        </authorList>
    </citation>
    <scope>NUCLEOTIDE SEQUENCE [LARGE SCALE GENOMIC DNA]</scope>
    <source>
        <strain evidence="2 3">NBRC 105374</strain>
    </source>
</reference>
<evidence type="ECO:0000256" key="1">
    <source>
        <dbReference type="SAM" id="SignalP"/>
    </source>
</evidence>
<comment type="caution">
    <text evidence="2">The sequence shown here is derived from an EMBL/GenBank/DDBJ whole genome shotgun (WGS) entry which is preliminary data.</text>
</comment>
<feature type="signal peptide" evidence="1">
    <location>
        <begin position="1"/>
        <end position="24"/>
    </location>
</feature>
<protein>
    <recommendedName>
        <fullName evidence="4">ABC transporter substrate-binding protein</fullName>
    </recommendedName>
</protein>
<dbReference type="InterPro" id="IPR007487">
    <property type="entry name" value="ABC_transpt-TYRBP-like"/>
</dbReference>
<dbReference type="PANTHER" id="PTHR35271">
    <property type="entry name" value="ABC TRANSPORTER, SUBSTRATE-BINDING LIPOPROTEIN-RELATED"/>
    <property type="match status" value="1"/>
</dbReference>
<organism evidence="2 3">
    <name type="scientific">Actinotalea fermentans</name>
    <dbReference type="NCBI Taxonomy" id="43671"/>
    <lineage>
        <taxon>Bacteria</taxon>
        <taxon>Bacillati</taxon>
        <taxon>Actinomycetota</taxon>
        <taxon>Actinomycetes</taxon>
        <taxon>Micrococcales</taxon>
        <taxon>Cellulomonadaceae</taxon>
        <taxon>Actinotalea</taxon>
    </lineage>
</organism>
<dbReference type="PANTHER" id="PTHR35271:SF1">
    <property type="entry name" value="ABC TRANSPORTER, SUBSTRATE-BINDING LIPOPROTEIN"/>
    <property type="match status" value="1"/>
</dbReference>
<dbReference type="PROSITE" id="PS51257">
    <property type="entry name" value="PROKAR_LIPOPROTEIN"/>
    <property type="match status" value="1"/>
</dbReference>
<keyword evidence="1" id="KW-0732">Signal</keyword>
<dbReference type="Gene3D" id="3.40.50.2300">
    <property type="match status" value="2"/>
</dbReference>
<dbReference type="AlphaFoldDB" id="A0A511YYC3"/>
<dbReference type="OrthoDB" id="9776955at2"/>
<proteinExistence type="predicted"/>